<dbReference type="KEGG" id="char:116219407"/>
<reference evidence="3" key="1">
    <citation type="submission" date="2025-08" db="UniProtKB">
        <authorList>
            <consortium name="RefSeq"/>
        </authorList>
    </citation>
    <scope>IDENTIFICATION</scope>
</reference>
<dbReference type="PROSITE" id="PS50835">
    <property type="entry name" value="IG_LIKE"/>
    <property type="match status" value="1"/>
</dbReference>
<dbReference type="PANTHER" id="PTHR46013:SF4">
    <property type="entry name" value="B-CELL RECEPTOR CD22-RELATED"/>
    <property type="match status" value="1"/>
</dbReference>
<feature type="non-terminal residue" evidence="3">
    <location>
        <position position="1"/>
    </location>
</feature>
<evidence type="ECO:0000259" key="1">
    <source>
        <dbReference type="PROSITE" id="PS50835"/>
    </source>
</evidence>
<dbReference type="InterPro" id="IPR007110">
    <property type="entry name" value="Ig-like_dom"/>
</dbReference>
<dbReference type="Proteomes" id="UP000515152">
    <property type="component" value="Unplaced"/>
</dbReference>
<gene>
    <name evidence="3" type="primary">LOC116219407</name>
</gene>
<dbReference type="OrthoDB" id="10012075at2759"/>
<feature type="domain" description="Ig-like" evidence="1">
    <location>
        <begin position="1"/>
        <end position="75"/>
    </location>
</feature>
<protein>
    <submittedName>
        <fullName evidence="3">Uncharacterized protein LOC116219407</fullName>
    </submittedName>
</protein>
<proteinExistence type="predicted"/>
<organism evidence="2 3">
    <name type="scientific">Clupea harengus</name>
    <name type="common">Atlantic herring</name>
    <dbReference type="NCBI Taxonomy" id="7950"/>
    <lineage>
        <taxon>Eukaryota</taxon>
        <taxon>Metazoa</taxon>
        <taxon>Chordata</taxon>
        <taxon>Craniata</taxon>
        <taxon>Vertebrata</taxon>
        <taxon>Euteleostomi</taxon>
        <taxon>Actinopterygii</taxon>
        <taxon>Neopterygii</taxon>
        <taxon>Teleostei</taxon>
        <taxon>Clupei</taxon>
        <taxon>Clupeiformes</taxon>
        <taxon>Clupeoidei</taxon>
        <taxon>Clupeidae</taxon>
        <taxon>Clupea</taxon>
    </lineage>
</organism>
<dbReference type="PANTHER" id="PTHR46013">
    <property type="entry name" value="VASCULAR CELL ADHESION MOLECULE 1"/>
    <property type="match status" value="1"/>
</dbReference>
<dbReference type="AlphaFoldDB" id="A0A8M1KGI0"/>
<name>A0A8M1KGI0_CLUHA</name>
<accession>A0A8M1KGI0</accession>
<evidence type="ECO:0000313" key="2">
    <source>
        <dbReference type="Proteomes" id="UP000515152"/>
    </source>
</evidence>
<sequence length="225" mass="24839">LQVKEGAVVGKQNQTELTCSTSCSLSSNTQYVWYKNGQPLQDKATASILLDSSRPIKQNSYSCAVRGYETHRSPAVCAPSEQCWGVTYSSNSICALNGSSVNISCNYKYPRDHRISTTFWFNKQKSSRLDVGLSLEEDYQNHTEYVGNKENSSTLRLIDMRESHSGEHAFRFTTAQGKGYSGLPGVNITVTGKPFNCFDNEMCVHVALRLPTHNISISSAGVDNS</sequence>
<keyword evidence="2" id="KW-1185">Reference proteome</keyword>
<dbReference type="GeneID" id="116219407"/>
<evidence type="ECO:0000313" key="3">
    <source>
        <dbReference type="RefSeq" id="XP_042563181.1"/>
    </source>
</evidence>
<dbReference type="RefSeq" id="XP_042563181.1">
    <property type="nucleotide sequence ID" value="XM_042707247.1"/>
</dbReference>